<dbReference type="InterPro" id="IPR001296">
    <property type="entry name" value="Glyco_trans_1"/>
</dbReference>
<sequence length="393" mass="43101">MGTAASRHLVFFSDCLYYGGAEAYLVLLAQGRPGPGWRLSALVPAGEPGEILASKLAACGVEVSRYRVPPIPSRRALRPLRSLPSRVAAGWRDWRALDRLLRRLRPEVLHLNLPSVYDARHSLPALLARAAGCRRVVTTEHLPMVLRARRRMLVKLLLAPWIDAIIVHTEWNRDRLARYHHMPRRRMRVIPNGSAPAAAAEPGGIEARRRALGLAPGAVALCVVARLTPRKGHGVLLEALRRLAGRPLPEWRLLAVGEGEEETALREQAARLGLAGRVDFLGYRDDAREIIQACDLLVLPSLLETQPLVLTEAMAAGRPVIATAVYGIPEIVADGETGLLVAPGDPEPLAGALERLIGDPALRERMGQVALRRFEERFTLELMAERSYGVLSG</sequence>
<dbReference type="PANTHER" id="PTHR12526">
    <property type="entry name" value="GLYCOSYLTRANSFERASE"/>
    <property type="match status" value="1"/>
</dbReference>
<evidence type="ECO:0000313" key="5">
    <source>
        <dbReference type="EMBL" id="MBM3317088.1"/>
    </source>
</evidence>
<evidence type="ECO:0000256" key="2">
    <source>
        <dbReference type="ARBA" id="ARBA00022679"/>
    </source>
</evidence>
<evidence type="ECO:0000259" key="3">
    <source>
        <dbReference type="Pfam" id="PF00534"/>
    </source>
</evidence>
<dbReference type="Proteomes" id="UP000748308">
    <property type="component" value="Unassembled WGS sequence"/>
</dbReference>
<dbReference type="Pfam" id="PF13439">
    <property type="entry name" value="Glyco_transf_4"/>
    <property type="match status" value="1"/>
</dbReference>
<accession>A0A938BND2</accession>
<dbReference type="Pfam" id="PF00534">
    <property type="entry name" value="Glycos_transf_1"/>
    <property type="match status" value="1"/>
</dbReference>
<evidence type="ECO:0000313" key="6">
    <source>
        <dbReference type="Proteomes" id="UP000748308"/>
    </source>
</evidence>
<dbReference type="Gene3D" id="3.40.50.2000">
    <property type="entry name" value="Glycogen Phosphorylase B"/>
    <property type="match status" value="2"/>
</dbReference>
<dbReference type="GO" id="GO:0016757">
    <property type="term" value="F:glycosyltransferase activity"/>
    <property type="evidence" value="ECO:0007669"/>
    <property type="project" value="UniProtKB-KW"/>
</dbReference>
<dbReference type="AlphaFoldDB" id="A0A938BND2"/>
<gene>
    <name evidence="5" type="ORF">FJY75_04465</name>
</gene>
<comment type="caution">
    <text evidence="5">The sequence shown here is derived from an EMBL/GenBank/DDBJ whole genome shotgun (WGS) entry which is preliminary data.</text>
</comment>
<organism evidence="5 6">
    <name type="scientific">Eiseniibacteriota bacterium</name>
    <dbReference type="NCBI Taxonomy" id="2212470"/>
    <lineage>
        <taxon>Bacteria</taxon>
        <taxon>Candidatus Eiseniibacteriota</taxon>
    </lineage>
</organism>
<dbReference type="InterPro" id="IPR028098">
    <property type="entry name" value="Glyco_trans_4-like_N"/>
</dbReference>
<protein>
    <submittedName>
        <fullName evidence="5">Glycosyltransferase family 4 protein</fullName>
    </submittedName>
</protein>
<keyword evidence="2" id="KW-0808">Transferase</keyword>
<evidence type="ECO:0000256" key="1">
    <source>
        <dbReference type="ARBA" id="ARBA00022676"/>
    </source>
</evidence>
<keyword evidence="1" id="KW-0328">Glycosyltransferase</keyword>
<proteinExistence type="predicted"/>
<reference evidence="5" key="1">
    <citation type="submission" date="2019-03" db="EMBL/GenBank/DDBJ databases">
        <title>Lake Tanganyika Metagenome-Assembled Genomes (MAGs).</title>
        <authorList>
            <person name="Tran P."/>
        </authorList>
    </citation>
    <scope>NUCLEOTIDE SEQUENCE</scope>
    <source>
        <strain evidence="5">M_DeepCast_400m_m2_100</strain>
    </source>
</reference>
<feature type="domain" description="Glycosyltransferase subfamily 4-like N-terminal" evidence="4">
    <location>
        <begin position="18"/>
        <end position="193"/>
    </location>
</feature>
<dbReference type="EMBL" id="VGIY01000074">
    <property type="protein sequence ID" value="MBM3317088.1"/>
    <property type="molecule type" value="Genomic_DNA"/>
</dbReference>
<dbReference type="PANTHER" id="PTHR12526:SF510">
    <property type="entry name" value="D-INOSITOL 3-PHOSPHATE GLYCOSYLTRANSFERASE"/>
    <property type="match status" value="1"/>
</dbReference>
<dbReference type="SUPFAM" id="SSF53756">
    <property type="entry name" value="UDP-Glycosyltransferase/glycogen phosphorylase"/>
    <property type="match status" value="1"/>
</dbReference>
<dbReference type="CDD" id="cd03801">
    <property type="entry name" value="GT4_PimA-like"/>
    <property type="match status" value="1"/>
</dbReference>
<name>A0A938BND2_UNCEI</name>
<evidence type="ECO:0000259" key="4">
    <source>
        <dbReference type="Pfam" id="PF13439"/>
    </source>
</evidence>
<feature type="domain" description="Glycosyl transferase family 1" evidence="3">
    <location>
        <begin position="207"/>
        <end position="370"/>
    </location>
</feature>